<dbReference type="OrthoDB" id="10483977at2759"/>
<keyword evidence="4" id="KW-1185">Reference proteome</keyword>
<feature type="compositionally biased region" description="Basic and acidic residues" evidence="1">
    <location>
        <begin position="140"/>
        <end position="150"/>
    </location>
</feature>
<feature type="compositionally biased region" description="Low complexity" evidence="1">
    <location>
        <begin position="222"/>
        <end position="233"/>
    </location>
</feature>
<dbReference type="AlphaFoldDB" id="K2NJU1"/>
<gene>
    <name evidence="3" type="ORF">MOQ_007058</name>
</gene>
<feature type="signal peptide" evidence="2">
    <location>
        <begin position="1"/>
        <end position="26"/>
    </location>
</feature>
<keyword evidence="2" id="KW-0732">Signal</keyword>
<dbReference type="Proteomes" id="UP000007350">
    <property type="component" value="Unassembled WGS sequence"/>
</dbReference>
<feature type="region of interest" description="Disordered" evidence="1">
    <location>
        <begin position="112"/>
        <end position="306"/>
    </location>
</feature>
<evidence type="ECO:0000313" key="4">
    <source>
        <dbReference type="Proteomes" id="UP000007350"/>
    </source>
</evidence>
<evidence type="ECO:0000256" key="1">
    <source>
        <dbReference type="SAM" id="MobiDB-lite"/>
    </source>
</evidence>
<dbReference type="EMBL" id="AHKC01013922">
    <property type="protein sequence ID" value="EKF29172.1"/>
    <property type="molecule type" value="Genomic_DNA"/>
</dbReference>
<organism evidence="3 4">
    <name type="scientific">Trypanosoma cruzi marinkellei</name>
    <dbReference type="NCBI Taxonomy" id="85056"/>
    <lineage>
        <taxon>Eukaryota</taxon>
        <taxon>Discoba</taxon>
        <taxon>Euglenozoa</taxon>
        <taxon>Kinetoplastea</taxon>
        <taxon>Metakinetoplastina</taxon>
        <taxon>Trypanosomatida</taxon>
        <taxon>Trypanosomatidae</taxon>
        <taxon>Trypanosoma</taxon>
        <taxon>Schizotrypanum</taxon>
    </lineage>
</organism>
<feature type="compositionally biased region" description="Basic and acidic residues" evidence="1">
    <location>
        <begin position="261"/>
        <end position="273"/>
    </location>
</feature>
<sequence>MAMMMTGRVLLVCALCVLWCVSAVVAAAGANGAKTVQFLWPEEMFLNWDEFLKKDCEAKYKSVTGEKLNESAVKCCVHRAMKELCYDMYGKTAMENKDLKVGGICQNYAGKPKDADECPKPPSNPSLTAQGSVKVPEPPSQKEEPVKALEEEPTAPQGDSTTKATEVPPAPPVGGLTVKADDVPVPQPEEDSVSMKPKNDSKEGGTVTTAGTKQEEASNGQAESTTSTPSAASDNNDNNEMDKDTGADIPNNAPESDVEGTEGKQDEIKDNNPKETLVQVADIKNVTATSGDSDSSTAVYHTTSPL</sequence>
<evidence type="ECO:0000313" key="3">
    <source>
        <dbReference type="EMBL" id="EKF29172.1"/>
    </source>
</evidence>
<evidence type="ECO:0000256" key="2">
    <source>
        <dbReference type="SAM" id="SignalP"/>
    </source>
</evidence>
<feature type="compositionally biased region" description="Low complexity" evidence="1">
    <location>
        <begin position="287"/>
        <end position="298"/>
    </location>
</feature>
<accession>K2NJU1</accession>
<feature type="non-terminal residue" evidence="3">
    <location>
        <position position="306"/>
    </location>
</feature>
<feature type="chain" id="PRO_5003862331" evidence="2">
    <location>
        <begin position="27"/>
        <end position="306"/>
    </location>
</feature>
<protein>
    <submittedName>
        <fullName evidence="3">Mucin-associated surface protein (MASP), putative</fullName>
    </submittedName>
</protein>
<proteinExistence type="predicted"/>
<comment type="caution">
    <text evidence="3">The sequence shown here is derived from an EMBL/GenBank/DDBJ whole genome shotgun (WGS) entry which is preliminary data.</text>
</comment>
<reference evidence="3 4" key="1">
    <citation type="journal article" date="2012" name="BMC Genomics">
        <title>Comparative genomic analysis of human infective Trypanosoma cruzi lineages with the bat-restricted subspecies T. cruzi marinkellei.</title>
        <authorList>
            <person name="Franzen O."/>
            <person name="Talavera-Lopez C."/>
            <person name="Ochaya S."/>
            <person name="Butler C.E."/>
            <person name="Messenger L.A."/>
            <person name="Lewis M.D."/>
            <person name="Llewellyn M.S."/>
            <person name="Marinkelle C.J."/>
            <person name="Tyler K.M."/>
            <person name="Miles M.A."/>
            <person name="Andersson B."/>
        </authorList>
    </citation>
    <scope>NUCLEOTIDE SEQUENCE [LARGE SCALE GENOMIC DNA]</scope>
    <source>
        <strain evidence="3 4">B7</strain>
    </source>
</reference>
<feature type="compositionally biased region" description="Polar residues" evidence="1">
    <location>
        <begin position="206"/>
        <end position="221"/>
    </location>
</feature>
<name>K2NJU1_TRYCR</name>